<dbReference type="EMBL" id="JBJDPD010000020">
    <property type="protein sequence ID" value="MFK4001736.1"/>
    <property type="molecule type" value="Genomic_DNA"/>
</dbReference>
<name>A0ABW8L9Y8_9GAMM</name>
<keyword evidence="3" id="KW-0862">Zinc</keyword>
<comment type="caution">
    <text evidence="5">The sequence shown here is derived from an EMBL/GenBank/DDBJ whole genome shotgun (WGS) entry which is preliminary data.</text>
</comment>
<accession>A0ABW8L9Y8</accession>
<proteinExistence type="predicted"/>
<keyword evidence="2" id="KW-0863">Zinc-finger</keyword>
<evidence type="ECO:0000259" key="4">
    <source>
        <dbReference type="Pfam" id="PF01258"/>
    </source>
</evidence>
<reference evidence="5 6" key="1">
    <citation type="submission" date="2024-11" db="EMBL/GenBank/DDBJ databases">
        <title>The Natural Products Discovery Center: Release of the First 8490 Sequenced Strains for Exploring Actinobacteria Biosynthetic Diversity.</title>
        <authorList>
            <person name="Kalkreuter E."/>
            <person name="Kautsar S.A."/>
            <person name="Yang D."/>
            <person name="Bader C.D."/>
            <person name="Teijaro C.N."/>
            <person name="Fluegel L."/>
            <person name="Davis C.M."/>
            <person name="Simpson J.R."/>
            <person name="Lauterbach L."/>
            <person name="Steele A.D."/>
            <person name="Gui C."/>
            <person name="Meng S."/>
            <person name="Li G."/>
            <person name="Viehrig K."/>
            <person name="Ye F."/>
            <person name="Su P."/>
            <person name="Kiefer A.F."/>
            <person name="Nichols A."/>
            <person name="Cepeda A.J."/>
            <person name="Yan W."/>
            <person name="Fan B."/>
            <person name="Jiang Y."/>
            <person name="Adhikari A."/>
            <person name="Zheng C.-J."/>
            <person name="Schuster L."/>
            <person name="Cowan T.M."/>
            <person name="Smanski M.J."/>
            <person name="Chevrette M.G."/>
            <person name="De Carvalho L.P.S."/>
            <person name="Shen B."/>
        </authorList>
    </citation>
    <scope>NUCLEOTIDE SEQUENCE [LARGE SCALE GENOMIC DNA]</scope>
    <source>
        <strain evidence="5 6">NPDC077433</strain>
    </source>
</reference>
<evidence type="ECO:0000313" key="5">
    <source>
        <dbReference type="EMBL" id="MFK4001736.1"/>
    </source>
</evidence>
<protein>
    <submittedName>
        <fullName evidence="5">TraR/DksA C4-type zinc finger protein</fullName>
    </submittedName>
</protein>
<gene>
    <name evidence="5" type="ORF">ACI2I3_10350</name>
</gene>
<keyword evidence="1" id="KW-0479">Metal-binding</keyword>
<sequence length="32" mass="3564">MECGEDIPAKRQEMGGVTLCVDCQSVYERRCG</sequence>
<evidence type="ECO:0000256" key="3">
    <source>
        <dbReference type="ARBA" id="ARBA00022833"/>
    </source>
</evidence>
<dbReference type="RefSeq" id="WP_404672324.1">
    <property type="nucleotide sequence ID" value="NZ_JBJDPD010000020.1"/>
</dbReference>
<evidence type="ECO:0000256" key="2">
    <source>
        <dbReference type="ARBA" id="ARBA00022771"/>
    </source>
</evidence>
<evidence type="ECO:0000256" key="1">
    <source>
        <dbReference type="ARBA" id="ARBA00022723"/>
    </source>
</evidence>
<evidence type="ECO:0000313" key="6">
    <source>
        <dbReference type="Proteomes" id="UP001620234"/>
    </source>
</evidence>
<dbReference type="Proteomes" id="UP001620234">
    <property type="component" value="Unassembled WGS sequence"/>
</dbReference>
<dbReference type="InterPro" id="IPR000962">
    <property type="entry name" value="Znf_DskA_TraR"/>
</dbReference>
<organism evidence="5 6">
    <name type="scientific">Psychrobacter namhaensis</name>
    <dbReference type="NCBI Taxonomy" id="292734"/>
    <lineage>
        <taxon>Bacteria</taxon>
        <taxon>Pseudomonadati</taxon>
        <taxon>Pseudomonadota</taxon>
        <taxon>Gammaproteobacteria</taxon>
        <taxon>Moraxellales</taxon>
        <taxon>Moraxellaceae</taxon>
        <taxon>Psychrobacter</taxon>
    </lineage>
</organism>
<dbReference type="Pfam" id="PF01258">
    <property type="entry name" value="zf-dskA_traR"/>
    <property type="match status" value="1"/>
</dbReference>
<feature type="domain" description="Zinc finger DksA/TraR C4-type" evidence="4">
    <location>
        <begin position="2"/>
        <end position="29"/>
    </location>
</feature>
<keyword evidence="6" id="KW-1185">Reference proteome</keyword>